<keyword evidence="4" id="KW-1185">Reference proteome</keyword>
<name>A0A563EJI5_9PSEU</name>
<evidence type="ECO:0000256" key="1">
    <source>
        <dbReference type="PROSITE-ProRule" id="PRU00409"/>
    </source>
</evidence>
<dbReference type="PROSITE" id="PS50975">
    <property type="entry name" value="ATP_GRASP"/>
    <property type="match status" value="1"/>
</dbReference>
<proteinExistence type="predicted"/>
<protein>
    <recommendedName>
        <fullName evidence="2">ATP-grasp domain-containing protein</fullName>
    </recommendedName>
</protein>
<reference evidence="3 4" key="1">
    <citation type="submission" date="2019-07" db="EMBL/GenBank/DDBJ databases">
        <title>Lentzea xizangensis sp. nov., isolated from Qinghai-Tibetan Plateau Soils.</title>
        <authorList>
            <person name="Huang J."/>
        </authorList>
    </citation>
    <scope>NUCLEOTIDE SEQUENCE [LARGE SCALE GENOMIC DNA]</scope>
    <source>
        <strain evidence="3 4">FXJ1.1311</strain>
    </source>
</reference>
<sequence>MRYWLGSFDAERAWRPADLANLPAVPGSGDVSAMDELLAGFCSPDDTLVTRNPLDPVLLESWDEAGLRFRHHSGSHVGFLLDKEIVPYAVTTEVAALSTTRLPAVDAVARVNSKTWSNELVVELGLPGAGVVARSAAAVEQLVSDLDGPAVVKDPYGVSGRGSVEVSSPGVLRAVTRVLARQSKRVELVVQPLFAKRHDLSAHGEVTQDGAWRWLGAQVVRNRGFRYAGSGPLSDGLMAVAEEQGWRQAVLAVAECVAEAGYFGPLSIDAMLLADDTLVPVLEINARYSLGRLSLELDRRFGDGDLRSHLWQVELGVPPGTGVADLVRALASDGLLYRGGPGAGCVVLGGGVVASPSGRVHCALRCRPRDVLGLRDLVLSSFAGAGVLPRGTIHAA</sequence>
<dbReference type="SUPFAM" id="SSF56059">
    <property type="entry name" value="Glutathione synthetase ATP-binding domain-like"/>
    <property type="match status" value="1"/>
</dbReference>
<organism evidence="3 4">
    <name type="scientific">Lentzea tibetensis</name>
    <dbReference type="NCBI Taxonomy" id="2591470"/>
    <lineage>
        <taxon>Bacteria</taxon>
        <taxon>Bacillati</taxon>
        <taxon>Actinomycetota</taxon>
        <taxon>Actinomycetes</taxon>
        <taxon>Pseudonocardiales</taxon>
        <taxon>Pseudonocardiaceae</taxon>
        <taxon>Lentzea</taxon>
    </lineage>
</organism>
<dbReference type="AlphaFoldDB" id="A0A563EJI5"/>
<evidence type="ECO:0000313" key="3">
    <source>
        <dbReference type="EMBL" id="TWP47010.1"/>
    </source>
</evidence>
<dbReference type="OrthoDB" id="20966at2"/>
<feature type="domain" description="ATP-grasp" evidence="2">
    <location>
        <begin position="118"/>
        <end position="314"/>
    </location>
</feature>
<evidence type="ECO:0000313" key="4">
    <source>
        <dbReference type="Proteomes" id="UP000316639"/>
    </source>
</evidence>
<comment type="caution">
    <text evidence="3">The sequence shown here is derived from an EMBL/GenBank/DDBJ whole genome shotgun (WGS) entry which is preliminary data.</text>
</comment>
<evidence type="ECO:0000259" key="2">
    <source>
        <dbReference type="PROSITE" id="PS50975"/>
    </source>
</evidence>
<dbReference type="EMBL" id="VOBR01000028">
    <property type="protein sequence ID" value="TWP47010.1"/>
    <property type="molecule type" value="Genomic_DNA"/>
</dbReference>
<accession>A0A563EJI5</accession>
<keyword evidence="1" id="KW-0547">Nucleotide-binding</keyword>
<dbReference type="GO" id="GO:0046872">
    <property type="term" value="F:metal ion binding"/>
    <property type="evidence" value="ECO:0007669"/>
    <property type="project" value="InterPro"/>
</dbReference>
<dbReference type="Proteomes" id="UP000316639">
    <property type="component" value="Unassembled WGS sequence"/>
</dbReference>
<dbReference type="RefSeq" id="WP_146358282.1">
    <property type="nucleotide sequence ID" value="NZ_VOBR01000028.1"/>
</dbReference>
<dbReference type="GO" id="GO:0005524">
    <property type="term" value="F:ATP binding"/>
    <property type="evidence" value="ECO:0007669"/>
    <property type="project" value="UniProtKB-UniRule"/>
</dbReference>
<dbReference type="InterPro" id="IPR011761">
    <property type="entry name" value="ATP-grasp"/>
</dbReference>
<gene>
    <name evidence="3" type="ORF">FKR81_33720</name>
</gene>
<keyword evidence="1" id="KW-0067">ATP-binding</keyword>